<name>A0A9P4TWD3_9PEZI</name>
<protein>
    <submittedName>
        <fullName evidence="4">Cytidine deaminase-like protein</fullName>
    </submittedName>
</protein>
<dbReference type="Gene3D" id="3.40.140.10">
    <property type="entry name" value="Cytidine Deaminase, domain 2"/>
    <property type="match status" value="1"/>
</dbReference>
<gene>
    <name evidence="4" type="ORF">EJ08DRAFT_592382</name>
</gene>
<evidence type="ECO:0000256" key="1">
    <source>
        <dbReference type="ARBA" id="ARBA00022694"/>
    </source>
</evidence>
<dbReference type="CDD" id="cd01285">
    <property type="entry name" value="nucleoside_deaminase"/>
    <property type="match status" value="1"/>
</dbReference>
<dbReference type="GO" id="GO:0008033">
    <property type="term" value="P:tRNA processing"/>
    <property type="evidence" value="ECO:0007669"/>
    <property type="project" value="UniProtKB-KW"/>
</dbReference>
<evidence type="ECO:0000259" key="3">
    <source>
        <dbReference type="PROSITE" id="PS51747"/>
    </source>
</evidence>
<dbReference type="Proteomes" id="UP000800235">
    <property type="component" value="Unassembled WGS sequence"/>
</dbReference>
<comment type="caution">
    <text evidence="4">The sequence shown here is derived from an EMBL/GenBank/DDBJ whole genome shotgun (WGS) entry which is preliminary data.</text>
</comment>
<accession>A0A9P4TWD3</accession>
<keyword evidence="5" id="KW-1185">Reference proteome</keyword>
<dbReference type="GO" id="GO:0052717">
    <property type="term" value="F:tRNA-specific adenosine-34 deaminase activity"/>
    <property type="evidence" value="ECO:0007669"/>
    <property type="project" value="TreeGrafter"/>
</dbReference>
<dbReference type="PANTHER" id="PTHR11079">
    <property type="entry name" value="CYTOSINE DEAMINASE FAMILY MEMBER"/>
    <property type="match status" value="1"/>
</dbReference>
<evidence type="ECO:0000313" key="4">
    <source>
        <dbReference type="EMBL" id="KAF2428078.1"/>
    </source>
</evidence>
<comment type="similarity">
    <text evidence="2">Belongs to the cytidine and deoxycytidylate deaminase family. ADAT3 subfamily.</text>
</comment>
<sequence length="417" mass="45812">SLSPNLSHTHINNVMTTERASSNTHEAVFVHPIVSDIRHGKLVPLRTKAEVQASTETIDVYIVEIPSKSASTALDLIKRAIPNNDSTTWHHIRRFVKPEYLPQHLLISLAEPHSFQTLHMLICPTATITLEELTALFATSPRLSAPLAPLLRVIPVPKYHPASAIQAAEWSEKYWPIAFKNQNPYGPHPALIARAGVELATDHGADTFIALAHNVGLEVGKEGFGMNIGAVVVERNAFIGTKVVAVAGDARYLGTIQEKDWKKGNNPMAHAVMRAIGMVAEKRVGMSKTSAPSVSLAADAPVSNIADPFVVQPITPVEKHYFELTNNLAPNGYLCLDLEIYLTHEPCTMCAMALSHSRFGRVAFAKEMLKTGGLGSEKESLGYGLFWTDSNWRMLCWRWESADEEGYNTAVHEDTQA</sequence>
<dbReference type="PANTHER" id="PTHR11079:SF156">
    <property type="entry name" value="INACTIVE TRNA-SPECIFIC ADENOSINE DEAMINASE-LIKE PROTEIN 3-RELATED"/>
    <property type="match status" value="1"/>
</dbReference>
<feature type="domain" description="CMP/dCMP-type deaminase" evidence="3">
    <location>
        <begin position="203"/>
        <end position="377"/>
    </location>
</feature>
<proteinExistence type="inferred from homology"/>
<reference evidence="4" key="1">
    <citation type="journal article" date="2020" name="Stud. Mycol.">
        <title>101 Dothideomycetes genomes: a test case for predicting lifestyles and emergence of pathogens.</title>
        <authorList>
            <person name="Haridas S."/>
            <person name="Albert R."/>
            <person name="Binder M."/>
            <person name="Bloem J."/>
            <person name="Labutti K."/>
            <person name="Salamov A."/>
            <person name="Andreopoulos B."/>
            <person name="Baker S."/>
            <person name="Barry K."/>
            <person name="Bills G."/>
            <person name="Bluhm B."/>
            <person name="Cannon C."/>
            <person name="Castanera R."/>
            <person name="Culley D."/>
            <person name="Daum C."/>
            <person name="Ezra D."/>
            <person name="Gonzalez J."/>
            <person name="Henrissat B."/>
            <person name="Kuo A."/>
            <person name="Liang C."/>
            <person name="Lipzen A."/>
            <person name="Lutzoni F."/>
            <person name="Magnuson J."/>
            <person name="Mondo S."/>
            <person name="Nolan M."/>
            <person name="Ohm R."/>
            <person name="Pangilinan J."/>
            <person name="Park H.-J."/>
            <person name="Ramirez L."/>
            <person name="Alfaro M."/>
            <person name="Sun H."/>
            <person name="Tritt A."/>
            <person name="Yoshinaga Y."/>
            <person name="Zwiers L.-H."/>
            <person name="Turgeon B."/>
            <person name="Goodwin S."/>
            <person name="Spatafora J."/>
            <person name="Crous P."/>
            <person name="Grigoriev I."/>
        </authorList>
    </citation>
    <scope>NUCLEOTIDE SEQUENCE</scope>
    <source>
        <strain evidence="4">CBS 130266</strain>
    </source>
</reference>
<dbReference type="Pfam" id="PF00383">
    <property type="entry name" value="dCMP_cyt_deam_1"/>
    <property type="match status" value="1"/>
</dbReference>
<dbReference type="InterPro" id="IPR016193">
    <property type="entry name" value="Cytidine_deaminase-like"/>
</dbReference>
<dbReference type="GO" id="GO:0005737">
    <property type="term" value="C:cytoplasm"/>
    <property type="evidence" value="ECO:0007669"/>
    <property type="project" value="TreeGrafter"/>
</dbReference>
<evidence type="ECO:0000256" key="2">
    <source>
        <dbReference type="ARBA" id="ARBA00038160"/>
    </source>
</evidence>
<dbReference type="PROSITE" id="PS51747">
    <property type="entry name" value="CYT_DCMP_DEAMINASES_2"/>
    <property type="match status" value="1"/>
</dbReference>
<dbReference type="OrthoDB" id="3180714at2759"/>
<organism evidence="4 5">
    <name type="scientific">Tothia fuscella</name>
    <dbReference type="NCBI Taxonomy" id="1048955"/>
    <lineage>
        <taxon>Eukaryota</taxon>
        <taxon>Fungi</taxon>
        <taxon>Dikarya</taxon>
        <taxon>Ascomycota</taxon>
        <taxon>Pezizomycotina</taxon>
        <taxon>Dothideomycetes</taxon>
        <taxon>Pleosporomycetidae</taxon>
        <taxon>Venturiales</taxon>
        <taxon>Cylindrosympodiaceae</taxon>
        <taxon>Tothia</taxon>
    </lineage>
</organism>
<keyword evidence="1" id="KW-0819">tRNA processing</keyword>
<dbReference type="EMBL" id="MU007056">
    <property type="protein sequence ID" value="KAF2428078.1"/>
    <property type="molecule type" value="Genomic_DNA"/>
</dbReference>
<dbReference type="AlphaFoldDB" id="A0A9P4TWD3"/>
<dbReference type="GO" id="GO:0005634">
    <property type="term" value="C:nucleus"/>
    <property type="evidence" value="ECO:0007669"/>
    <property type="project" value="TreeGrafter"/>
</dbReference>
<dbReference type="InterPro" id="IPR002125">
    <property type="entry name" value="CMP_dCMP_dom"/>
</dbReference>
<feature type="non-terminal residue" evidence="4">
    <location>
        <position position="1"/>
    </location>
</feature>
<dbReference type="SUPFAM" id="SSF53927">
    <property type="entry name" value="Cytidine deaminase-like"/>
    <property type="match status" value="1"/>
</dbReference>
<evidence type="ECO:0000313" key="5">
    <source>
        <dbReference type="Proteomes" id="UP000800235"/>
    </source>
</evidence>